<dbReference type="EC" id="5.3.1.24" evidence="2"/>
<evidence type="ECO:0000313" key="9">
    <source>
        <dbReference type="Proteomes" id="UP000011910"/>
    </source>
</evidence>
<dbReference type="UniPathway" id="UPA00035">
    <property type="reaction ID" value="UER00042"/>
</dbReference>
<dbReference type="STRING" id="1279009.ADICEAN_01977"/>
<evidence type="ECO:0000256" key="5">
    <source>
        <dbReference type="ARBA" id="ARBA00023141"/>
    </source>
</evidence>
<evidence type="ECO:0000256" key="1">
    <source>
        <dbReference type="ARBA" id="ARBA00004664"/>
    </source>
</evidence>
<name>M7N2I9_9BACT</name>
<dbReference type="GO" id="GO:0000162">
    <property type="term" value="P:L-tryptophan biosynthetic process"/>
    <property type="evidence" value="ECO:0007669"/>
    <property type="project" value="UniProtKB-UniPathway"/>
</dbReference>
<comment type="pathway">
    <text evidence="1">Amino-acid biosynthesis; L-tryptophan biosynthesis; L-tryptophan from chorismate: step 3/5.</text>
</comment>
<comment type="caution">
    <text evidence="8">The sequence shown here is derived from an EMBL/GenBank/DDBJ whole genome shotgun (WGS) entry which is preliminary data.</text>
</comment>
<evidence type="ECO:0000256" key="6">
    <source>
        <dbReference type="ARBA" id="ARBA00023235"/>
    </source>
</evidence>
<gene>
    <name evidence="8" type="ORF">ADICEAN_01977</name>
</gene>
<evidence type="ECO:0000256" key="4">
    <source>
        <dbReference type="ARBA" id="ARBA00022822"/>
    </source>
</evidence>
<dbReference type="eggNOG" id="COG0135">
    <property type="taxonomic scope" value="Bacteria"/>
</dbReference>
<dbReference type="EMBL" id="AODQ01000042">
    <property type="protein sequence ID" value="EMR02883.1"/>
    <property type="molecule type" value="Genomic_DNA"/>
</dbReference>
<dbReference type="OrthoDB" id="941905at2"/>
<proteinExistence type="predicted"/>
<dbReference type="InterPro" id="IPR001240">
    <property type="entry name" value="PRAI_dom"/>
</dbReference>
<keyword evidence="6 8" id="KW-0413">Isomerase</keyword>
<keyword evidence="9" id="KW-1185">Reference proteome</keyword>
<dbReference type="Gene3D" id="3.20.20.70">
    <property type="entry name" value="Aldolase class I"/>
    <property type="match status" value="1"/>
</dbReference>
<evidence type="ECO:0000256" key="2">
    <source>
        <dbReference type="ARBA" id="ARBA00012572"/>
    </source>
</evidence>
<dbReference type="InterPro" id="IPR013785">
    <property type="entry name" value="Aldolase_TIM"/>
</dbReference>
<organism evidence="8 9">
    <name type="scientific">Cesiribacter andamanensis AMV16</name>
    <dbReference type="NCBI Taxonomy" id="1279009"/>
    <lineage>
        <taxon>Bacteria</taxon>
        <taxon>Pseudomonadati</taxon>
        <taxon>Bacteroidota</taxon>
        <taxon>Cytophagia</taxon>
        <taxon>Cytophagales</taxon>
        <taxon>Cesiribacteraceae</taxon>
        <taxon>Cesiribacter</taxon>
    </lineage>
</organism>
<dbReference type="InterPro" id="IPR011060">
    <property type="entry name" value="RibuloseP-bd_barrel"/>
</dbReference>
<keyword evidence="3" id="KW-0028">Amino-acid biosynthesis</keyword>
<protein>
    <recommendedName>
        <fullName evidence="2">phosphoribosylanthranilate isomerase</fullName>
        <ecNumber evidence="2">5.3.1.24</ecNumber>
    </recommendedName>
</protein>
<dbReference type="SUPFAM" id="SSF51366">
    <property type="entry name" value="Ribulose-phoshate binding barrel"/>
    <property type="match status" value="1"/>
</dbReference>
<reference evidence="8 9" key="1">
    <citation type="journal article" date="2013" name="Genome Announc.">
        <title>Draft Genome Sequence of Cesiribacter andamanensis Strain AMV16T, Isolated from a Soil Sample from a Mud Volcano in the Andaman Islands, India.</title>
        <authorList>
            <person name="Shivaji S."/>
            <person name="Ara S."/>
            <person name="Begum Z."/>
            <person name="Srinivas T.N."/>
            <person name="Singh A."/>
            <person name="Kumar Pinnaka A."/>
        </authorList>
    </citation>
    <scope>NUCLEOTIDE SEQUENCE [LARGE SCALE GENOMIC DNA]</scope>
    <source>
        <strain evidence="8 9">AMV16</strain>
    </source>
</reference>
<evidence type="ECO:0000256" key="3">
    <source>
        <dbReference type="ARBA" id="ARBA00022605"/>
    </source>
</evidence>
<dbReference type="RefSeq" id="WP_009195373.1">
    <property type="nucleotide sequence ID" value="NZ_AODQ01000042.1"/>
</dbReference>
<keyword evidence="4" id="KW-0822">Tryptophan biosynthesis</keyword>
<evidence type="ECO:0000259" key="7">
    <source>
        <dbReference type="Pfam" id="PF00697"/>
    </source>
</evidence>
<evidence type="ECO:0000313" key="8">
    <source>
        <dbReference type="EMBL" id="EMR02883.1"/>
    </source>
</evidence>
<feature type="domain" description="N-(5'phosphoribosyl) anthranilate isomerase (PRAI)" evidence="7">
    <location>
        <begin position="9"/>
        <end position="202"/>
    </location>
</feature>
<dbReference type="Proteomes" id="UP000011910">
    <property type="component" value="Unassembled WGS sequence"/>
</dbReference>
<keyword evidence="5" id="KW-0057">Aromatic amino acid biosynthesis</keyword>
<accession>M7N2I9</accession>
<sequence length="210" mass="23046">MALTTFVKVGQLTNLSDARYCAGMGVALLGFNTEPGTVHYVDPEKFREISEWVAGVAFAAEFKEASAGTIERLLPEYPVDYIQTDRADQLEALEQLELPLILRLYISETTDVQLLDGLLQQHAHQVAYFLLETAGDAPLSAEVLAAIHALSKQYPLLSALQIEAATVLELLERYPLGGIALQGGVEIKTGFKTFDEMAEVLEVLEVDEAY</sequence>
<dbReference type="Pfam" id="PF00697">
    <property type="entry name" value="PRAI"/>
    <property type="match status" value="1"/>
</dbReference>
<dbReference type="PATRIC" id="fig|1279009.4.peg.2006"/>
<dbReference type="GO" id="GO:0004640">
    <property type="term" value="F:phosphoribosylanthranilate isomerase activity"/>
    <property type="evidence" value="ECO:0007669"/>
    <property type="project" value="UniProtKB-EC"/>
</dbReference>
<dbReference type="AlphaFoldDB" id="M7N2I9"/>